<organism evidence="2 3">
    <name type="scientific">Eumeta variegata</name>
    <name type="common">Bagworm moth</name>
    <name type="synonym">Eumeta japonica</name>
    <dbReference type="NCBI Taxonomy" id="151549"/>
    <lineage>
        <taxon>Eukaryota</taxon>
        <taxon>Metazoa</taxon>
        <taxon>Ecdysozoa</taxon>
        <taxon>Arthropoda</taxon>
        <taxon>Hexapoda</taxon>
        <taxon>Insecta</taxon>
        <taxon>Pterygota</taxon>
        <taxon>Neoptera</taxon>
        <taxon>Endopterygota</taxon>
        <taxon>Lepidoptera</taxon>
        <taxon>Glossata</taxon>
        <taxon>Ditrysia</taxon>
        <taxon>Tineoidea</taxon>
        <taxon>Psychidae</taxon>
        <taxon>Oiketicinae</taxon>
        <taxon>Eumeta</taxon>
    </lineage>
</organism>
<keyword evidence="3" id="KW-1185">Reference proteome</keyword>
<evidence type="ECO:0000313" key="3">
    <source>
        <dbReference type="Proteomes" id="UP000299102"/>
    </source>
</evidence>
<proteinExistence type="predicted"/>
<feature type="compositionally biased region" description="Polar residues" evidence="1">
    <location>
        <begin position="67"/>
        <end position="76"/>
    </location>
</feature>
<protein>
    <submittedName>
        <fullName evidence="2">Uncharacterized protein</fullName>
    </submittedName>
</protein>
<sequence>MDWIFGRKINASLTTEIRYRIASGAGVAARNSGSRRQGGAESALFKGRSRSTSARDGDHQRDEVVNKSGNAIVGQQ</sequence>
<feature type="region of interest" description="Disordered" evidence="1">
    <location>
        <begin position="26"/>
        <end position="76"/>
    </location>
</feature>
<accession>A0A4C2A3K3</accession>
<evidence type="ECO:0000256" key="1">
    <source>
        <dbReference type="SAM" id="MobiDB-lite"/>
    </source>
</evidence>
<dbReference type="AlphaFoldDB" id="A0A4C2A3K3"/>
<comment type="caution">
    <text evidence="2">The sequence shown here is derived from an EMBL/GenBank/DDBJ whole genome shotgun (WGS) entry which is preliminary data.</text>
</comment>
<dbReference type="Proteomes" id="UP000299102">
    <property type="component" value="Unassembled WGS sequence"/>
</dbReference>
<feature type="compositionally biased region" description="Basic and acidic residues" evidence="1">
    <location>
        <begin position="53"/>
        <end position="65"/>
    </location>
</feature>
<name>A0A4C2A3K3_EUMVA</name>
<gene>
    <name evidence="2" type="ORF">EVAR_64660_1</name>
</gene>
<dbReference type="EMBL" id="BGZK01002545">
    <property type="protein sequence ID" value="GBP94760.1"/>
    <property type="molecule type" value="Genomic_DNA"/>
</dbReference>
<evidence type="ECO:0000313" key="2">
    <source>
        <dbReference type="EMBL" id="GBP94760.1"/>
    </source>
</evidence>
<reference evidence="2 3" key="1">
    <citation type="journal article" date="2019" name="Commun. Biol.">
        <title>The bagworm genome reveals a unique fibroin gene that provides high tensile strength.</title>
        <authorList>
            <person name="Kono N."/>
            <person name="Nakamura H."/>
            <person name="Ohtoshi R."/>
            <person name="Tomita M."/>
            <person name="Numata K."/>
            <person name="Arakawa K."/>
        </authorList>
    </citation>
    <scope>NUCLEOTIDE SEQUENCE [LARGE SCALE GENOMIC DNA]</scope>
</reference>